<feature type="compositionally biased region" description="Basic residues" evidence="1">
    <location>
        <begin position="58"/>
        <end position="69"/>
    </location>
</feature>
<reference evidence="2 3" key="1">
    <citation type="submission" date="2021-06" db="EMBL/GenBank/DDBJ databases">
        <authorList>
            <person name="Palmer J.M."/>
        </authorList>
    </citation>
    <scope>NUCLEOTIDE SEQUENCE [LARGE SCALE GENOMIC DNA]</scope>
    <source>
        <strain evidence="2 3">GA_2019</strain>
        <tissue evidence="2">Muscle</tissue>
    </source>
</reference>
<proteinExistence type="predicted"/>
<dbReference type="EMBL" id="JAHRIO010051477">
    <property type="protein sequence ID" value="MEQ2175441.1"/>
    <property type="molecule type" value="Genomic_DNA"/>
</dbReference>
<dbReference type="Proteomes" id="UP001476798">
    <property type="component" value="Unassembled WGS sequence"/>
</dbReference>
<accession>A0ABV0NVI7</accession>
<evidence type="ECO:0000313" key="3">
    <source>
        <dbReference type="Proteomes" id="UP001476798"/>
    </source>
</evidence>
<gene>
    <name evidence="2" type="ORF">GOODEAATRI_017994</name>
</gene>
<keyword evidence="3" id="KW-1185">Reference proteome</keyword>
<name>A0ABV0NVI7_9TELE</name>
<feature type="compositionally biased region" description="Polar residues" evidence="1">
    <location>
        <begin position="1"/>
        <end position="11"/>
    </location>
</feature>
<comment type="caution">
    <text evidence="2">The sequence shown here is derived from an EMBL/GenBank/DDBJ whole genome shotgun (WGS) entry which is preliminary data.</text>
</comment>
<evidence type="ECO:0000313" key="2">
    <source>
        <dbReference type="EMBL" id="MEQ2175441.1"/>
    </source>
</evidence>
<sequence length="75" mass="8615">MEHFTANSDRQTLADRTPNRFRVRLPDSGGAKDVKKLPTFPAQSARRSEQNGPDQHQTSRRLHLRHSVHIPKLGY</sequence>
<protein>
    <submittedName>
        <fullName evidence="2">Uncharacterized protein</fullName>
    </submittedName>
</protein>
<evidence type="ECO:0000256" key="1">
    <source>
        <dbReference type="SAM" id="MobiDB-lite"/>
    </source>
</evidence>
<organism evidence="2 3">
    <name type="scientific">Goodea atripinnis</name>
    <dbReference type="NCBI Taxonomy" id="208336"/>
    <lineage>
        <taxon>Eukaryota</taxon>
        <taxon>Metazoa</taxon>
        <taxon>Chordata</taxon>
        <taxon>Craniata</taxon>
        <taxon>Vertebrata</taxon>
        <taxon>Euteleostomi</taxon>
        <taxon>Actinopterygii</taxon>
        <taxon>Neopterygii</taxon>
        <taxon>Teleostei</taxon>
        <taxon>Neoteleostei</taxon>
        <taxon>Acanthomorphata</taxon>
        <taxon>Ovalentaria</taxon>
        <taxon>Atherinomorphae</taxon>
        <taxon>Cyprinodontiformes</taxon>
        <taxon>Goodeidae</taxon>
        <taxon>Goodea</taxon>
    </lineage>
</organism>
<feature type="region of interest" description="Disordered" evidence="1">
    <location>
        <begin position="1"/>
        <end position="75"/>
    </location>
</feature>
<feature type="non-terminal residue" evidence="2">
    <location>
        <position position="75"/>
    </location>
</feature>